<evidence type="ECO:0008006" key="4">
    <source>
        <dbReference type="Google" id="ProtNLM"/>
    </source>
</evidence>
<dbReference type="EMBL" id="JABFDY010000024">
    <property type="protein sequence ID" value="KAF7689217.1"/>
    <property type="molecule type" value="Genomic_DNA"/>
</dbReference>
<dbReference type="GO" id="GO:0045585">
    <property type="term" value="P:positive regulation of cytotoxic T cell differentiation"/>
    <property type="evidence" value="ECO:0007669"/>
    <property type="project" value="TreeGrafter"/>
</dbReference>
<protein>
    <recommendedName>
        <fullName evidence="4">TNF family profile domain-containing protein</fullName>
    </recommendedName>
</protein>
<dbReference type="InterPro" id="IPR008983">
    <property type="entry name" value="Tumour_necrosis_fac-like_dom"/>
</dbReference>
<dbReference type="InterPro" id="IPR042373">
    <property type="entry name" value="TNFSF9"/>
</dbReference>
<keyword evidence="3" id="KW-1185">Reference proteome</keyword>
<dbReference type="GO" id="GO:0005886">
    <property type="term" value="C:plasma membrane"/>
    <property type="evidence" value="ECO:0007669"/>
    <property type="project" value="TreeGrafter"/>
</dbReference>
<dbReference type="OrthoDB" id="9899228at2759"/>
<evidence type="ECO:0000313" key="3">
    <source>
        <dbReference type="Proteomes" id="UP000606274"/>
    </source>
</evidence>
<evidence type="ECO:0000313" key="2">
    <source>
        <dbReference type="EMBL" id="KAF7689217.1"/>
    </source>
</evidence>
<proteinExistence type="predicted"/>
<dbReference type="PANTHER" id="PTHR15153">
    <property type="entry name" value="TUMOR NECROSIS FACTOR LIGAND SUPERFAMILY MEMBER 9"/>
    <property type="match status" value="1"/>
</dbReference>
<sequence length="231" mass="25786">MSSTDVERLQPSSPQQRSRCMDLFLLGSVITLFIMLLSGAALGFWVVKDLRARTESLTRNAEPIIAGLSQHRGGVPDLGPSYKMENFAYLNTDSSELKNGSMLWHPIKYGNTTSVGKRYEYISNQGVLKMKQEGTYFLYAQLNLTCTGPCANGSLSIIFNDENLTEQLYCSIHLHLPKTPSGHLVEKCWTVMPRVAANTRLMARMHARVVPKAWRLDLNHSGFGIFLVDGS</sequence>
<keyword evidence="1" id="KW-0812">Transmembrane</keyword>
<organism evidence="2 3">
    <name type="scientific">Silurus meridionalis</name>
    <name type="common">Southern catfish</name>
    <name type="synonym">Silurus soldatovi meridionalis</name>
    <dbReference type="NCBI Taxonomy" id="175797"/>
    <lineage>
        <taxon>Eukaryota</taxon>
        <taxon>Metazoa</taxon>
        <taxon>Chordata</taxon>
        <taxon>Craniata</taxon>
        <taxon>Vertebrata</taxon>
        <taxon>Euteleostomi</taxon>
        <taxon>Actinopterygii</taxon>
        <taxon>Neopterygii</taxon>
        <taxon>Teleostei</taxon>
        <taxon>Ostariophysi</taxon>
        <taxon>Siluriformes</taxon>
        <taxon>Siluridae</taxon>
        <taxon>Silurus</taxon>
    </lineage>
</organism>
<feature type="transmembrane region" description="Helical" evidence="1">
    <location>
        <begin position="23"/>
        <end position="47"/>
    </location>
</feature>
<evidence type="ECO:0000256" key="1">
    <source>
        <dbReference type="SAM" id="Phobius"/>
    </source>
</evidence>
<keyword evidence="1" id="KW-0472">Membrane</keyword>
<keyword evidence="1" id="KW-1133">Transmembrane helix</keyword>
<comment type="caution">
    <text evidence="2">The sequence shown here is derived from an EMBL/GenBank/DDBJ whole genome shotgun (WGS) entry which is preliminary data.</text>
</comment>
<dbReference type="Gene3D" id="2.60.120.40">
    <property type="match status" value="1"/>
</dbReference>
<name>A0A8T0AAR6_SILME</name>
<dbReference type="PANTHER" id="PTHR15153:SF0">
    <property type="entry name" value="TUMOR NECROSIS FACTOR LIGAND SUPERFAMILY MEMBER 9"/>
    <property type="match status" value="1"/>
</dbReference>
<accession>A0A8T0AAR6</accession>
<gene>
    <name evidence="2" type="ORF">HF521_012570</name>
</gene>
<dbReference type="Proteomes" id="UP000606274">
    <property type="component" value="Unassembled WGS sequence"/>
</dbReference>
<reference evidence="2" key="1">
    <citation type="submission" date="2020-08" db="EMBL/GenBank/DDBJ databases">
        <title>Chromosome-level assembly of Southern catfish (Silurus meridionalis) provides insights into visual adaptation to the nocturnal and benthic lifestyles.</title>
        <authorList>
            <person name="Zhang Y."/>
            <person name="Wang D."/>
            <person name="Peng Z."/>
        </authorList>
    </citation>
    <scope>NUCLEOTIDE SEQUENCE</scope>
    <source>
        <strain evidence="2">SWU-2019-XX</strain>
        <tissue evidence="2">Muscle</tissue>
    </source>
</reference>
<dbReference type="GO" id="GO:0032813">
    <property type="term" value="F:tumor necrosis factor receptor superfamily binding"/>
    <property type="evidence" value="ECO:0007669"/>
    <property type="project" value="InterPro"/>
</dbReference>
<dbReference type="GO" id="GO:0042104">
    <property type="term" value="P:positive regulation of activated T cell proliferation"/>
    <property type="evidence" value="ECO:0007669"/>
    <property type="project" value="TreeGrafter"/>
</dbReference>
<dbReference type="AlphaFoldDB" id="A0A8T0AAR6"/>